<dbReference type="GO" id="GO:0008237">
    <property type="term" value="F:metallopeptidase activity"/>
    <property type="evidence" value="ECO:0007669"/>
    <property type="project" value="UniProtKB-KW"/>
</dbReference>
<reference evidence="3" key="1">
    <citation type="submission" date="2020-11" db="EMBL/GenBank/DDBJ databases">
        <title>Halonatronomonas betainensis gen. nov., sp. nov. a novel haloalkaliphilic representative of the family Halanaerobiacae capable of betaine degradation.</title>
        <authorList>
            <person name="Boltyanskaya Y."/>
            <person name="Kevbrin V."/>
            <person name="Detkova E."/>
            <person name="Grouzdev D.S."/>
            <person name="Koziaeva V."/>
            <person name="Zhilina T."/>
        </authorList>
    </citation>
    <scope>NUCLEOTIDE SEQUENCE</scope>
    <source>
        <strain evidence="3">Z-7014</strain>
    </source>
</reference>
<feature type="transmembrane region" description="Helical" evidence="1">
    <location>
        <begin position="94"/>
        <end position="113"/>
    </location>
</feature>
<evidence type="ECO:0000313" key="3">
    <source>
        <dbReference type="EMBL" id="MBF8437934.1"/>
    </source>
</evidence>
<dbReference type="RefSeq" id="WP_270454994.1">
    <property type="nucleotide sequence ID" value="NZ_JADPIE010000008.1"/>
</dbReference>
<dbReference type="EMBL" id="JADPIE010000008">
    <property type="protein sequence ID" value="MBF8437934.1"/>
    <property type="molecule type" value="Genomic_DNA"/>
</dbReference>
<evidence type="ECO:0000313" key="4">
    <source>
        <dbReference type="Proteomes" id="UP000621436"/>
    </source>
</evidence>
<sequence length="195" mass="22189">MEIDINIKKLYQQVVKVMLLMIAAAILLIRIFADMTPFQLLFAGRSIYIQPLLGVVGLVVLAIPAFLAIKYKPELVEDGLEEILPICKLSLRKLAFMSILAGISEELLFRAFIQEMVGIWPASVAFMLAHFGFWFRQEKLADKVLFGIFYLLAGVWLGLIYQQAGIIAAAIAHAGYDYILFWYFKNYFLPRKSET</sequence>
<comment type="caution">
    <text evidence="3">The sequence shown here is derived from an EMBL/GenBank/DDBJ whole genome shotgun (WGS) entry which is preliminary data.</text>
</comment>
<dbReference type="AlphaFoldDB" id="A0A931AWF2"/>
<feature type="transmembrane region" description="Helical" evidence="1">
    <location>
        <begin position="48"/>
        <end position="69"/>
    </location>
</feature>
<evidence type="ECO:0000256" key="1">
    <source>
        <dbReference type="SAM" id="Phobius"/>
    </source>
</evidence>
<keyword evidence="1" id="KW-0472">Membrane</keyword>
<dbReference type="InterPro" id="IPR003675">
    <property type="entry name" value="Rce1/LyrA-like_dom"/>
</dbReference>
<dbReference type="Pfam" id="PF02517">
    <property type="entry name" value="Rce1-like"/>
    <property type="match status" value="1"/>
</dbReference>
<proteinExistence type="predicted"/>
<protein>
    <submittedName>
        <fullName evidence="3">CPBP family intramembrane metalloprotease</fullName>
    </submittedName>
</protein>
<keyword evidence="1" id="KW-1133">Transmembrane helix</keyword>
<organism evidence="3 4">
    <name type="scientific">Halonatronomonas betaini</name>
    <dbReference type="NCBI Taxonomy" id="2778430"/>
    <lineage>
        <taxon>Bacteria</taxon>
        <taxon>Bacillati</taxon>
        <taxon>Bacillota</taxon>
        <taxon>Clostridia</taxon>
        <taxon>Halanaerobiales</taxon>
        <taxon>Halarsenatibacteraceae</taxon>
        <taxon>Halonatronomonas</taxon>
    </lineage>
</organism>
<dbReference type="GO" id="GO:0004175">
    <property type="term" value="F:endopeptidase activity"/>
    <property type="evidence" value="ECO:0007669"/>
    <property type="project" value="UniProtKB-ARBA"/>
</dbReference>
<keyword evidence="3" id="KW-0645">Protease</keyword>
<feature type="transmembrane region" description="Helical" evidence="1">
    <location>
        <begin position="167"/>
        <end position="184"/>
    </location>
</feature>
<name>A0A931AWF2_9FIRM</name>
<evidence type="ECO:0000259" key="2">
    <source>
        <dbReference type="Pfam" id="PF02517"/>
    </source>
</evidence>
<feature type="transmembrane region" description="Helical" evidence="1">
    <location>
        <begin position="14"/>
        <end position="33"/>
    </location>
</feature>
<feature type="domain" description="CAAX prenyl protease 2/Lysostaphin resistance protein A-like" evidence="2">
    <location>
        <begin position="93"/>
        <end position="179"/>
    </location>
</feature>
<accession>A0A931AWF2</accession>
<dbReference type="Proteomes" id="UP000621436">
    <property type="component" value="Unassembled WGS sequence"/>
</dbReference>
<feature type="transmembrane region" description="Helical" evidence="1">
    <location>
        <begin position="119"/>
        <end position="135"/>
    </location>
</feature>
<gene>
    <name evidence="3" type="ORF">I0Q91_12640</name>
</gene>
<keyword evidence="3" id="KW-0482">Metalloprotease</keyword>
<feature type="transmembrane region" description="Helical" evidence="1">
    <location>
        <begin position="144"/>
        <end position="161"/>
    </location>
</feature>
<keyword evidence="4" id="KW-1185">Reference proteome</keyword>
<dbReference type="GO" id="GO:0080120">
    <property type="term" value="P:CAAX-box protein maturation"/>
    <property type="evidence" value="ECO:0007669"/>
    <property type="project" value="UniProtKB-ARBA"/>
</dbReference>
<keyword evidence="3" id="KW-0378">Hydrolase</keyword>
<keyword evidence="1" id="KW-0812">Transmembrane</keyword>